<keyword evidence="3" id="KW-1185">Reference proteome</keyword>
<sequence length="94" mass="10938">MKSHQNKWVIVAFTVFIISLIIWLCFFKVSSQTATIATLIAIDSDNKVMEIKTENSASIKIRYKKEIKAEIGKDYLIVYNNYKFRDPVLFSIKD</sequence>
<proteinExistence type="predicted"/>
<reference evidence="2" key="1">
    <citation type="submission" date="2021-03" db="EMBL/GenBank/DDBJ databases">
        <title>Antimicrobial resistance genes in bacteria isolated from Japanese honey, and their potential for conferring macrolide and lincosamide resistance in the American foulbrood pathogen Paenibacillus larvae.</title>
        <authorList>
            <person name="Okamoto M."/>
            <person name="Kumagai M."/>
            <person name="Kanamori H."/>
            <person name="Takamatsu D."/>
        </authorList>
    </citation>
    <scope>NUCLEOTIDE SEQUENCE</scope>
    <source>
        <strain evidence="2">J40TS1</strain>
    </source>
</reference>
<accession>A0A919YTJ6</accession>
<protein>
    <submittedName>
        <fullName evidence="2">Uncharacterized protein</fullName>
    </submittedName>
</protein>
<keyword evidence="1" id="KW-0472">Membrane</keyword>
<keyword evidence="1" id="KW-1133">Transmembrane helix</keyword>
<dbReference type="EMBL" id="BOSE01000013">
    <property type="protein sequence ID" value="GIP19225.1"/>
    <property type="molecule type" value="Genomic_DNA"/>
</dbReference>
<organism evidence="2 3">
    <name type="scientific">Paenibacillus montaniterrae</name>
    <dbReference type="NCBI Taxonomy" id="429341"/>
    <lineage>
        <taxon>Bacteria</taxon>
        <taxon>Bacillati</taxon>
        <taxon>Bacillota</taxon>
        <taxon>Bacilli</taxon>
        <taxon>Bacillales</taxon>
        <taxon>Paenibacillaceae</taxon>
        <taxon>Paenibacillus</taxon>
    </lineage>
</organism>
<keyword evidence="1" id="KW-0812">Transmembrane</keyword>
<dbReference type="Proteomes" id="UP000683139">
    <property type="component" value="Unassembled WGS sequence"/>
</dbReference>
<name>A0A919YTJ6_9BACL</name>
<evidence type="ECO:0000256" key="1">
    <source>
        <dbReference type="SAM" id="Phobius"/>
    </source>
</evidence>
<dbReference type="RefSeq" id="WP_213519879.1">
    <property type="nucleotide sequence ID" value="NZ_BOSE01000013.1"/>
</dbReference>
<feature type="transmembrane region" description="Helical" evidence="1">
    <location>
        <begin position="6"/>
        <end position="26"/>
    </location>
</feature>
<comment type="caution">
    <text evidence="2">The sequence shown here is derived from an EMBL/GenBank/DDBJ whole genome shotgun (WGS) entry which is preliminary data.</text>
</comment>
<evidence type="ECO:0000313" key="3">
    <source>
        <dbReference type="Proteomes" id="UP000683139"/>
    </source>
</evidence>
<gene>
    <name evidence="2" type="ORF">J40TS1_48670</name>
</gene>
<dbReference type="AlphaFoldDB" id="A0A919YTJ6"/>
<evidence type="ECO:0000313" key="2">
    <source>
        <dbReference type="EMBL" id="GIP19225.1"/>
    </source>
</evidence>